<accession>A0A6M3ZXS4</accession>
<dbReference type="InterPro" id="IPR013762">
    <property type="entry name" value="Integrase-like_cat_sf"/>
</dbReference>
<dbReference type="SUPFAM" id="SSF56349">
    <property type="entry name" value="DNA breaking-rejoining enzymes"/>
    <property type="match status" value="1"/>
</dbReference>
<organism evidence="2 3">
    <name type="scientific">Herbaspirillum rubrisubalbicans Os34</name>
    <dbReference type="NCBI Taxonomy" id="1235827"/>
    <lineage>
        <taxon>Bacteria</taxon>
        <taxon>Pseudomonadati</taxon>
        <taxon>Pseudomonadota</taxon>
        <taxon>Betaproteobacteria</taxon>
        <taxon>Burkholderiales</taxon>
        <taxon>Oxalobacteraceae</taxon>
        <taxon>Herbaspirillum</taxon>
    </lineage>
</organism>
<evidence type="ECO:0000313" key="3">
    <source>
        <dbReference type="Proteomes" id="UP000501648"/>
    </source>
</evidence>
<dbReference type="InterPro" id="IPR011010">
    <property type="entry name" value="DNA_brk_join_enz"/>
</dbReference>
<dbReference type="EMBL" id="CP008956">
    <property type="protein sequence ID" value="QJQ02322.1"/>
    <property type="molecule type" value="Genomic_DNA"/>
</dbReference>
<dbReference type="RefSeq" id="WP_017455502.1">
    <property type="nucleotide sequence ID" value="NZ_CP008956.1"/>
</dbReference>
<dbReference type="GO" id="GO:0006310">
    <property type="term" value="P:DNA recombination"/>
    <property type="evidence" value="ECO:0007669"/>
    <property type="project" value="UniProtKB-KW"/>
</dbReference>
<evidence type="ECO:0000256" key="1">
    <source>
        <dbReference type="ARBA" id="ARBA00023172"/>
    </source>
</evidence>
<dbReference type="Gene3D" id="1.10.443.10">
    <property type="entry name" value="Intergrase catalytic core"/>
    <property type="match status" value="1"/>
</dbReference>
<dbReference type="AlphaFoldDB" id="A0A6M3ZXS4"/>
<sequence length="343" mass="38274">MIDQRSKKYLNDDILSIIETIKKESEIDTTSAETKANYDAEIRRTIAKLAARGENSADDFFAALSETRSKATYYRRRAATNYFLRSRIATLLAKLDAATTDAEIAGICKTINFIADIKKLMTIKAGICQIPDPKARASKRRMLGGLSKDGDFREKLYEQFRGSKYQLAFLLATVSGPRPQELQNGLHVRLEGHILSIKIIGSKVKEKQGQEFRIIEYDLSHDPTNFFLSEIVRLIGADAAHGATVSVDSKVNFTSALRRAGKILWPRQKDVTPYVLRHAIASQWKRTLDPDDVSVALGHVSAKTRARYGQAQLMRGTGNLTPVSVRGSSPVRSIKQARSFNIK</sequence>
<dbReference type="Proteomes" id="UP000501648">
    <property type="component" value="Chromosome"/>
</dbReference>
<name>A0A6M3ZXS4_9BURK</name>
<dbReference type="GO" id="GO:0003677">
    <property type="term" value="F:DNA binding"/>
    <property type="evidence" value="ECO:0007669"/>
    <property type="project" value="InterPro"/>
</dbReference>
<dbReference type="GO" id="GO:0015074">
    <property type="term" value="P:DNA integration"/>
    <property type="evidence" value="ECO:0007669"/>
    <property type="project" value="InterPro"/>
</dbReference>
<proteinExistence type="predicted"/>
<gene>
    <name evidence="2" type="ORF">C798_19390</name>
</gene>
<keyword evidence="1" id="KW-0233">DNA recombination</keyword>
<protein>
    <submittedName>
        <fullName evidence="2">Site-specific integrase</fullName>
    </submittedName>
</protein>
<reference evidence="2 3" key="1">
    <citation type="journal article" date="2012" name="J. Bacteriol.">
        <title>Genome sequence of the pathogenic Herbaspirillum seropedicae strain Os34, isolated from rice roots.</title>
        <authorList>
            <person name="Ye W."/>
            <person name="Ye S."/>
            <person name="Liu J."/>
            <person name="Chang S."/>
            <person name="Chen M."/>
            <person name="Zhu B."/>
            <person name="Guo L."/>
            <person name="An Q."/>
        </authorList>
    </citation>
    <scope>NUCLEOTIDE SEQUENCE [LARGE SCALE GENOMIC DNA]</scope>
    <source>
        <strain evidence="2 3">Os34</strain>
    </source>
</reference>
<evidence type="ECO:0000313" key="2">
    <source>
        <dbReference type="EMBL" id="QJQ02322.1"/>
    </source>
</evidence>